<feature type="region of interest" description="Disordered" evidence="4">
    <location>
        <begin position="224"/>
        <end position="246"/>
    </location>
</feature>
<evidence type="ECO:0000313" key="5">
    <source>
        <dbReference type="EMBL" id="MFC3670357.1"/>
    </source>
</evidence>
<dbReference type="SUPFAM" id="SSF56935">
    <property type="entry name" value="Porins"/>
    <property type="match status" value="1"/>
</dbReference>
<dbReference type="EMBL" id="JBHRYE010000006">
    <property type="protein sequence ID" value="MFC3670357.1"/>
    <property type="molecule type" value="Genomic_DNA"/>
</dbReference>
<keyword evidence="6" id="KW-1185">Reference proteome</keyword>
<feature type="region of interest" description="Disordered" evidence="4">
    <location>
        <begin position="663"/>
        <end position="708"/>
    </location>
</feature>
<evidence type="ECO:0000256" key="4">
    <source>
        <dbReference type="SAM" id="MobiDB-lite"/>
    </source>
</evidence>
<sequence length="865" mass="89850">MSALAVAGGDGARAAEQAAQAPALAAEVDGTTGAAGGTGQQMVNSQGQPGVDANGDGIDDATGEILVNAYPIKGVVKADQPPIVTLDEEEIASYGVSSIQELLSVLAPQTGSGRGRSSDGPVILLNGMRISNFREMRGLPPEAIRRVEVLPEEVALKYGYRPDQRVVNFILKDHYKSLSTETEASAPGNGSYAALSEEATLAKIANKARVNITGTVSTQGAVTEAERGISQSTTGTGSSVASDPKQADYRTLQAKADSAALNATWSKPIGLGTGLTLNALAQRDYSRSWNGLNTVTLTDTDGTSVNRTTTAPEPLTTRVYTTTLSAGAGLNTGIGAWQLSVTADGSHVTTDTRIDRSADLSGLQDMVDDGSLSATGALPTGAIVAGGIDRALSRTDSLTTLATANGQPFRLPGGPASLTVKTGFAYSGIHSTDTRTTTGAIELKRGDAQVGFSLDLPITSTRENFGGFLGNLSLNLNGEAHTLSDFGGLYDYGAGLTWRPTTKLSFTATFIGAEAAPTLSQLGAPTTTTQNVAIYDFIKGATVLATVTSGGNPDLLKQRQRDVKLAGNWTLPFLTNSTFVVEYFRNRSFNTSNSFPLLTAEVEAAYPGRVTRNAAGDIVSVDESPVTFAREDSESFRYGINLAGSFGTPDPNMPRRGMGMRGMMPPPGGPGGPGGGGPRMGAGGGGMGPGGGPGGPGGPPPGGPGGFDGRGRWNLSLTHTIMLMNRVQLTPNGTVYDLLGGSALSSTGVARHSIELEGGGFYRSFGLRFSGTYTGGAHADSGTTSLDFHPIAKFNLRLFADLGRRPGVVKAVPFLKNARVSLGVVNLFDAQQKVTDQNGDIPLRYQAGYLDPTGRVFKIEFRKQF</sequence>
<reference evidence="6" key="1">
    <citation type="journal article" date="2019" name="Int. J. Syst. Evol. Microbiol.">
        <title>The Global Catalogue of Microorganisms (GCM) 10K type strain sequencing project: providing services to taxonomists for standard genome sequencing and annotation.</title>
        <authorList>
            <consortium name="The Broad Institute Genomics Platform"/>
            <consortium name="The Broad Institute Genome Sequencing Center for Infectious Disease"/>
            <person name="Wu L."/>
            <person name="Ma J."/>
        </authorList>
    </citation>
    <scope>NUCLEOTIDE SEQUENCE [LARGE SCALE GENOMIC DNA]</scope>
    <source>
        <strain evidence="6">KCTC 42224</strain>
    </source>
</reference>
<feature type="compositionally biased region" description="Low complexity" evidence="4">
    <location>
        <begin position="228"/>
        <end position="239"/>
    </location>
</feature>
<dbReference type="Gene3D" id="2.170.130.10">
    <property type="entry name" value="TonB-dependent receptor, plug domain"/>
    <property type="match status" value="1"/>
</dbReference>
<dbReference type="Proteomes" id="UP001595683">
    <property type="component" value="Unassembled WGS sequence"/>
</dbReference>
<name>A0ABV7V053_9SPHN</name>
<accession>A0ABV7V053</accession>
<evidence type="ECO:0000256" key="2">
    <source>
        <dbReference type="ARBA" id="ARBA00023136"/>
    </source>
</evidence>
<dbReference type="InterPro" id="IPR037066">
    <property type="entry name" value="Plug_dom_sf"/>
</dbReference>
<protein>
    <submittedName>
        <fullName evidence="5">TonB-dependent receptor</fullName>
    </submittedName>
</protein>
<gene>
    <name evidence="5" type="ORF">ACFOOT_02860</name>
</gene>
<evidence type="ECO:0000256" key="3">
    <source>
        <dbReference type="ARBA" id="ARBA00023237"/>
    </source>
</evidence>
<comment type="caution">
    <text evidence="5">The sequence shown here is derived from an EMBL/GenBank/DDBJ whole genome shotgun (WGS) entry which is preliminary data.</text>
</comment>
<dbReference type="PANTHER" id="PTHR47234:SF1">
    <property type="entry name" value="TONB-DEPENDENT RECEPTOR"/>
    <property type="match status" value="1"/>
</dbReference>
<dbReference type="RefSeq" id="WP_191325423.1">
    <property type="nucleotide sequence ID" value="NZ_BMZP01000017.1"/>
</dbReference>
<feature type="region of interest" description="Disordered" evidence="4">
    <location>
        <begin position="30"/>
        <end position="49"/>
    </location>
</feature>
<organism evidence="5 6">
    <name type="scientific">Novosphingobium pokkalii</name>
    <dbReference type="NCBI Taxonomy" id="1770194"/>
    <lineage>
        <taxon>Bacteria</taxon>
        <taxon>Pseudomonadati</taxon>
        <taxon>Pseudomonadota</taxon>
        <taxon>Alphaproteobacteria</taxon>
        <taxon>Sphingomonadales</taxon>
        <taxon>Sphingomonadaceae</taxon>
        <taxon>Novosphingobium</taxon>
    </lineage>
</organism>
<keyword evidence="5" id="KW-0675">Receptor</keyword>
<proteinExistence type="predicted"/>
<feature type="compositionally biased region" description="Gly residues" evidence="4">
    <location>
        <begin position="671"/>
        <end position="695"/>
    </location>
</feature>
<keyword evidence="2" id="KW-0472">Membrane</keyword>
<evidence type="ECO:0000313" key="6">
    <source>
        <dbReference type="Proteomes" id="UP001595683"/>
    </source>
</evidence>
<evidence type="ECO:0000256" key="1">
    <source>
        <dbReference type="ARBA" id="ARBA00004442"/>
    </source>
</evidence>
<comment type="subcellular location">
    <subcellularLocation>
        <location evidence="1">Cell outer membrane</location>
    </subcellularLocation>
</comment>
<dbReference type="InterPro" id="IPR036942">
    <property type="entry name" value="Beta-barrel_TonB_sf"/>
</dbReference>
<keyword evidence="3" id="KW-0998">Cell outer membrane</keyword>
<dbReference type="PANTHER" id="PTHR47234">
    <property type="match status" value="1"/>
</dbReference>
<dbReference type="Gene3D" id="2.40.170.20">
    <property type="entry name" value="TonB-dependent receptor, beta-barrel domain"/>
    <property type="match status" value="1"/>
</dbReference>